<gene>
    <name evidence="12" type="ORF">C7383_11127</name>
</gene>
<dbReference type="Pfam" id="PF00037">
    <property type="entry name" value="Fer4"/>
    <property type="match status" value="1"/>
</dbReference>
<keyword evidence="5" id="KW-0479">Metal-binding</keyword>
<dbReference type="InterPro" id="IPR058240">
    <property type="entry name" value="rSAM_sf"/>
</dbReference>
<evidence type="ECO:0000256" key="5">
    <source>
        <dbReference type="ARBA" id="ARBA00022723"/>
    </source>
</evidence>
<evidence type="ECO:0000256" key="7">
    <source>
        <dbReference type="ARBA" id="ARBA00023004"/>
    </source>
</evidence>
<keyword evidence="13" id="KW-1185">Reference proteome</keyword>
<reference evidence="12 13" key="1">
    <citation type="submission" date="2018-05" db="EMBL/GenBank/DDBJ databases">
        <authorList>
            <person name="Goeker M."/>
            <person name="Huntemann M."/>
            <person name="Clum A."/>
            <person name="Pillay M."/>
            <person name="Palaniappan K."/>
            <person name="Varghese N."/>
            <person name="Mikhailova N."/>
            <person name="Stamatis D."/>
            <person name="Reddy T."/>
            <person name="Daum C."/>
            <person name="Shapiro N."/>
            <person name="Ivanova N."/>
            <person name="Kyrpides N."/>
            <person name="Woyke T."/>
        </authorList>
    </citation>
    <scope>NUCLEOTIDE SEQUENCE [LARGE SCALE GENOMIC DNA]</scope>
    <source>
        <strain evidence="12 13">DSM 26524</strain>
    </source>
</reference>
<evidence type="ECO:0000256" key="6">
    <source>
        <dbReference type="ARBA" id="ARBA00023002"/>
    </source>
</evidence>
<accession>A0AB73T129</accession>
<dbReference type="PROSITE" id="PS51918">
    <property type="entry name" value="RADICAL_SAM"/>
    <property type="match status" value="1"/>
</dbReference>
<dbReference type="Gene3D" id="3.30.70.20">
    <property type="match status" value="1"/>
</dbReference>
<dbReference type="NCBIfam" id="TIGR02494">
    <property type="entry name" value="PFLE_PFLC"/>
    <property type="match status" value="1"/>
</dbReference>
<proteinExistence type="inferred from homology"/>
<comment type="cofactor">
    <cofactor evidence="1">
        <name>[4Fe-4S] cluster</name>
        <dbReference type="ChEBI" id="CHEBI:49883"/>
    </cofactor>
</comment>
<evidence type="ECO:0000256" key="3">
    <source>
        <dbReference type="ARBA" id="ARBA00022485"/>
    </source>
</evidence>
<dbReference type="InterPro" id="IPR012839">
    <property type="entry name" value="Organic_radical_activase"/>
</dbReference>
<comment type="similarity">
    <text evidence="2">Belongs to the organic radical-activating enzymes family.</text>
</comment>
<dbReference type="Proteomes" id="UP000245412">
    <property type="component" value="Unassembled WGS sequence"/>
</dbReference>
<evidence type="ECO:0000256" key="2">
    <source>
        <dbReference type="ARBA" id="ARBA00009777"/>
    </source>
</evidence>
<keyword evidence="12" id="KW-0456">Lyase</keyword>
<dbReference type="PROSITE" id="PS51379">
    <property type="entry name" value="4FE4S_FER_2"/>
    <property type="match status" value="2"/>
</dbReference>
<evidence type="ECO:0000259" key="10">
    <source>
        <dbReference type="PROSITE" id="PS51379"/>
    </source>
</evidence>
<sequence length="298" mass="33362">MIGLNVFNIQHLSIHDGPGIRTTCFLKGCNLRCRWCHNPESVDVEKTLRYVENSCIGCRSCEKVCSQMAHLFSDEGVHSIIWDRCIKCGRCAGVCNAKALELLGGVKKEELLEELLRDRKLYEISGGGVTFSGGEPLLQWQGMMEIAELLKKEKVHITVDTAGNIPWEVFEHCLPAVDLFLFDLKHMDLARHRLYTGVSNERILANLSRAAGKAPVIVRMPVIQGVNDDDENMHAAGKFLSGLGKHLLKTELLSYHEFGVQKAREVGVVQERFNPPGDERMMELKCILEGYGLKAEIS</sequence>
<dbReference type="InterPro" id="IPR007197">
    <property type="entry name" value="rSAM"/>
</dbReference>
<dbReference type="AlphaFoldDB" id="A0AB73T129"/>
<dbReference type="SFLD" id="SFLDS00029">
    <property type="entry name" value="Radical_SAM"/>
    <property type="match status" value="1"/>
</dbReference>
<dbReference type="InterPro" id="IPR040074">
    <property type="entry name" value="BssD/PflA/YjjW"/>
</dbReference>
<dbReference type="InterPro" id="IPR001989">
    <property type="entry name" value="Radical_activat_CS"/>
</dbReference>
<dbReference type="InterPro" id="IPR013785">
    <property type="entry name" value="Aldolase_TIM"/>
</dbReference>
<evidence type="ECO:0000256" key="1">
    <source>
        <dbReference type="ARBA" id="ARBA00001966"/>
    </source>
</evidence>
<keyword evidence="3" id="KW-0004">4Fe-4S</keyword>
<evidence type="ECO:0000256" key="9">
    <source>
        <dbReference type="ARBA" id="ARBA00047365"/>
    </source>
</evidence>
<organism evidence="12 13">
    <name type="scientific">Murimonas intestini</name>
    <dbReference type="NCBI Taxonomy" id="1337051"/>
    <lineage>
        <taxon>Bacteria</taxon>
        <taxon>Bacillati</taxon>
        <taxon>Bacillota</taxon>
        <taxon>Clostridia</taxon>
        <taxon>Lachnospirales</taxon>
        <taxon>Lachnospiraceae</taxon>
        <taxon>Murimonas</taxon>
    </lineage>
</organism>
<dbReference type="RefSeq" id="WP_109747498.1">
    <property type="nucleotide sequence ID" value="NZ_JANKBI010000011.1"/>
</dbReference>
<evidence type="ECO:0000256" key="4">
    <source>
        <dbReference type="ARBA" id="ARBA00022691"/>
    </source>
</evidence>
<protein>
    <submittedName>
        <fullName evidence="12">Pyruvate formate lyase activating enzyme</fullName>
    </submittedName>
</protein>
<dbReference type="PANTHER" id="PTHR30352">
    <property type="entry name" value="PYRUVATE FORMATE-LYASE-ACTIVATING ENZYME"/>
    <property type="match status" value="1"/>
</dbReference>
<dbReference type="GO" id="GO:0051539">
    <property type="term" value="F:4 iron, 4 sulfur cluster binding"/>
    <property type="evidence" value="ECO:0007669"/>
    <property type="project" value="UniProtKB-KW"/>
</dbReference>
<dbReference type="Gene3D" id="3.20.20.70">
    <property type="entry name" value="Aldolase class I"/>
    <property type="match status" value="1"/>
</dbReference>
<dbReference type="Pfam" id="PF04055">
    <property type="entry name" value="Radical_SAM"/>
    <property type="match status" value="1"/>
</dbReference>
<evidence type="ECO:0000256" key="8">
    <source>
        <dbReference type="ARBA" id="ARBA00023014"/>
    </source>
</evidence>
<dbReference type="PANTHER" id="PTHR30352:SF4">
    <property type="entry name" value="PYRUVATE FORMATE-LYASE 2-ACTIVATING ENZYME"/>
    <property type="match status" value="1"/>
</dbReference>
<dbReference type="EMBL" id="QGGY01000011">
    <property type="protein sequence ID" value="PWJ73697.1"/>
    <property type="molecule type" value="Genomic_DNA"/>
</dbReference>
<keyword evidence="12" id="KW-0670">Pyruvate</keyword>
<dbReference type="InterPro" id="IPR017896">
    <property type="entry name" value="4Fe4S_Fe-S-bd"/>
</dbReference>
<dbReference type="SFLD" id="SFLDG01066">
    <property type="entry name" value="organic_radical-activating_enz"/>
    <property type="match status" value="1"/>
</dbReference>
<dbReference type="SUPFAM" id="SSF54862">
    <property type="entry name" value="4Fe-4S ferredoxins"/>
    <property type="match status" value="1"/>
</dbReference>
<dbReference type="InterPro" id="IPR034457">
    <property type="entry name" value="Organic_radical-activating"/>
</dbReference>
<dbReference type="GO" id="GO:0046872">
    <property type="term" value="F:metal ion binding"/>
    <property type="evidence" value="ECO:0007669"/>
    <property type="project" value="UniProtKB-KW"/>
</dbReference>
<keyword evidence="7" id="KW-0408">Iron</keyword>
<evidence type="ECO:0000313" key="13">
    <source>
        <dbReference type="Proteomes" id="UP000245412"/>
    </source>
</evidence>
<comment type="catalytic activity">
    <reaction evidence="9">
        <text>glycyl-[protein] + reduced [flavodoxin] + S-adenosyl-L-methionine = glycin-2-yl radical-[protein] + semiquinone [flavodoxin] + 5'-deoxyadenosine + L-methionine + H(+)</text>
        <dbReference type="Rhea" id="RHEA:61976"/>
        <dbReference type="Rhea" id="RHEA-COMP:10622"/>
        <dbReference type="Rhea" id="RHEA-COMP:14480"/>
        <dbReference type="Rhea" id="RHEA-COMP:15993"/>
        <dbReference type="Rhea" id="RHEA-COMP:15994"/>
        <dbReference type="ChEBI" id="CHEBI:15378"/>
        <dbReference type="ChEBI" id="CHEBI:17319"/>
        <dbReference type="ChEBI" id="CHEBI:29947"/>
        <dbReference type="ChEBI" id="CHEBI:32722"/>
        <dbReference type="ChEBI" id="CHEBI:57618"/>
        <dbReference type="ChEBI" id="CHEBI:57844"/>
        <dbReference type="ChEBI" id="CHEBI:59789"/>
        <dbReference type="ChEBI" id="CHEBI:140311"/>
    </reaction>
</comment>
<feature type="domain" description="4Fe-4S ferredoxin-type" evidence="10">
    <location>
        <begin position="46"/>
        <end position="75"/>
    </location>
</feature>
<dbReference type="SUPFAM" id="SSF102114">
    <property type="entry name" value="Radical SAM enzymes"/>
    <property type="match status" value="1"/>
</dbReference>
<dbReference type="SFLD" id="SFLDG01118">
    <property type="entry name" value="activating_enzymes__group_2"/>
    <property type="match status" value="1"/>
</dbReference>
<dbReference type="PROSITE" id="PS01087">
    <property type="entry name" value="RADICAL_ACTIVATING"/>
    <property type="match status" value="1"/>
</dbReference>
<keyword evidence="8" id="KW-0411">Iron-sulfur</keyword>
<dbReference type="GO" id="GO:0016491">
    <property type="term" value="F:oxidoreductase activity"/>
    <property type="evidence" value="ECO:0007669"/>
    <property type="project" value="UniProtKB-KW"/>
</dbReference>
<comment type="caution">
    <text evidence="12">The sequence shown here is derived from an EMBL/GenBank/DDBJ whole genome shotgun (WGS) entry which is preliminary data.</text>
</comment>
<name>A0AB73T129_9FIRM</name>
<keyword evidence="4" id="KW-0949">S-adenosyl-L-methionine</keyword>
<feature type="domain" description="4Fe-4S ferredoxin-type" evidence="10">
    <location>
        <begin position="76"/>
        <end position="105"/>
    </location>
</feature>
<feature type="domain" description="Radical SAM core" evidence="11">
    <location>
        <begin position="15"/>
        <end position="294"/>
    </location>
</feature>
<dbReference type="GO" id="GO:0016829">
    <property type="term" value="F:lyase activity"/>
    <property type="evidence" value="ECO:0007669"/>
    <property type="project" value="UniProtKB-KW"/>
</dbReference>
<keyword evidence="6" id="KW-0560">Oxidoreductase</keyword>
<evidence type="ECO:0000259" key="11">
    <source>
        <dbReference type="PROSITE" id="PS51918"/>
    </source>
</evidence>
<evidence type="ECO:0000313" key="12">
    <source>
        <dbReference type="EMBL" id="PWJ73697.1"/>
    </source>
</evidence>
<dbReference type="PIRSF" id="PIRSF000371">
    <property type="entry name" value="PFL_act_enz"/>
    <property type="match status" value="1"/>
</dbReference>